<dbReference type="AlphaFoldDB" id="A0A317R806"/>
<proteinExistence type="predicted"/>
<comment type="caution">
    <text evidence="2">The sequence shown here is derived from an EMBL/GenBank/DDBJ whole genome shotgun (WGS) entry which is preliminary data.</text>
</comment>
<evidence type="ECO:0000256" key="1">
    <source>
        <dbReference type="SAM" id="SignalP"/>
    </source>
</evidence>
<feature type="chain" id="PRO_5016403445" evidence="1">
    <location>
        <begin position="32"/>
        <end position="168"/>
    </location>
</feature>
<keyword evidence="3" id="KW-1185">Reference proteome</keyword>
<evidence type="ECO:0000313" key="2">
    <source>
        <dbReference type="EMBL" id="PWW43555.1"/>
    </source>
</evidence>
<feature type="signal peptide" evidence="1">
    <location>
        <begin position="1"/>
        <end position="31"/>
    </location>
</feature>
<gene>
    <name evidence="2" type="ORF">DFR36_11117</name>
</gene>
<dbReference type="PROSITE" id="PS51257">
    <property type="entry name" value="PROKAR_LIPOPROTEIN"/>
    <property type="match status" value="1"/>
</dbReference>
<organism evidence="2 3">
    <name type="scientific">Melaminivora alkalimesophila</name>
    <dbReference type="NCBI Taxonomy" id="1165852"/>
    <lineage>
        <taxon>Bacteria</taxon>
        <taxon>Pseudomonadati</taxon>
        <taxon>Pseudomonadota</taxon>
        <taxon>Betaproteobacteria</taxon>
        <taxon>Burkholderiales</taxon>
        <taxon>Comamonadaceae</taxon>
        <taxon>Melaminivora</taxon>
    </lineage>
</organism>
<dbReference type="Proteomes" id="UP000246483">
    <property type="component" value="Unassembled WGS sequence"/>
</dbReference>
<name>A0A317R806_9BURK</name>
<dbReference type="OrthoDB" id="8812365at2"/>
<dbReference type="EMBL" id="QGUB01000011">
    <property type="protein sequence ID" value="PWW43555.1"/>
    <property type="molecule type" value="Genomic_DNA"/>
</dbReference>
<reference evidence="2 3" key="1">
    <citation type="submission" date="2018-05" db="EMBL/GenBank/DDBJ databases">
        <title>Genomic Encyclopedia of Type Strains, Phase IV (KMG-IV): sequencing the most valuable type-strain genomes for metagenomic binning, comparative biology and taxonomic classification.</title>
        <authorList>
            <person name="Goeker M."/>
        </authorList>
    </citation>
    <scope>NUCLEOTIDE SEQUENCE [LARGE SCALE GENOMIC DNA]</scope>
    <source>
        <strain evidence="2 3">DSM 26006</strain>
    </source>
</reference>
<protein>
    <submittedName>
        <fullName evidence="2">Uncharacterized protein</fullName>
    </submittedName>
</protein>
<keyword evidence="1" id="KW-0732">Signal</keyword>
<dbReference type="RefSeq" id="WP_040435716.1">
    <property type="nucleotide sequence ID" value="NZ_ALEE01000155.1"/>
</dbReference>
<accession>A0A317R806</accession>
<evidence type="ECO:0000313" key="3">
    <source>
        <dbReference type="Proteomes" id="UP000246483"/>
    </source>
</evidence>
<sequence length="168" mass="17692">MPSLIRRTSVAAVVLASGAVLSLAACSGPQAARPAATAAQPSSAGQEALASLRPWLGTYHHDGHDYLRQGALAARLQALLGPEHYAALLANMQVAGPLSQEGGVWFVTGNRPHQGGSEQAAIAIDPQRDALRVWLRHRGRAQEFTDPQGAVVPWPQDVRTLLQNAGEG</sequence>